<evidence type="ECO:0000256" key="3">
    <source>
        <dbReference type="ARBA" id="ARBA00022723"/>
    </source>
</evidence>
<dbReference type="Proteomes" id="UP000823889">
    <property type="component" value="Unassembled WGS sequence"/>
</dbReference>
<dbReference type="AlphaFoldDB" id="A0A9D2RLD8"/>
<dbReference type="InterPro" id="IPR013482">
    <property type="entry name" value="Molybde_CF_guanTrfase"/>
</dbReference>
<dbReference type="InterPro" id="IPR029044">
    <property type="entry name" value="Nucleotide-diphossugar_trans"/>
</dbReference>
<feature type="binding site" evidence="8">
    <location>
        <position position="73"/>
    </location>
    <ligand>
        <name>GTP</name>
        <dbReference type="ChEBI" id="CHEBI:37565"/>
    </ligand>
</feature>
<dbReference type="SUPFAM" id="SSF53448">
    <property type="entry name" value="Nucleotide-diphospho-sugar transferases"/>
    <property type="match status" value="1"/>
</dbReference>
<evidence type="ECO:0000256" key="6">
    <source>
        <dbReference type="ARBA" id="ARBA00023134"/>
    </source>
</evidence>
<accession>A0A9D2RLD8</accession>
<evidence type="ECO:0000313" key="11">
    <source>
        <dbReference type="Proteomes" id="UP000823889"/>
    </source>
</evidence>
<keyword evidence="2 8" id="KW-0808">Transferase</keyword>
<keyword evidence="4 8" id="KW-0547">Nucleotide-binding</keyword>
<keyword evidence="6 8" id="KW-0342">GTP-binding</keyword>
<dbReference type="Gene3D" id="3.90.550.10">
    <property type="entry name" value="Spore Coat Polysaccharide Biosynthesis Protein SpsA, Chain A"/>
    <property type="match status" value="1"/>
</dbReference>
<feature type="binding site" evidence="8">
    <location>
        <position position="28"/>
    </location>
    <ligand>
        <name>GTP</name>
        <dbReference type="ChEBI" id="CHEBI:37565"/>
    </ligand>
</feature>
<evidence type="ECO:0000259" key="9">
    <source>
        <dbReference type="Pfam" id="PF12804"/>
    </source>
</evidence>
<evidence type="ECO:0000256" key="5">
    <source>
        <dbReference type="ARBA" id="ARBA00022842"/>
    </source>
</evidence>
<comment type="function">
    <text evidence="8">Transfers a GMP moiety from GTP to Mo-molybdopterin (Mo-MPT) cofactor (Moco or molybdenum cofactor) to form Mo-molybdopterin guanine dinucleotide (Mo-MGD) cofactor.</text>
</comment>
<dbReference type="InterPro" id="IPR025877">
    <property type="entry name" value="MobA-like_NTP_Trfase"/>
</dbReference>
<protein>
    <recommendedName>
        <fullName evidence="8">Molybdenum cofactor guanylyltransferase</fullName>
        <shortName evidence="8">MoCo guanylyltransferase</shortName>
        <ecNumber evidence="8">2.7.7.77</ecNumber>
    </recommendedName>
    <alternativeName>
        <fullName evidence="8">GTP:molybdopterin guanylyltransferase</fullName>
    </alternativeName>
    <alternativeName>
        <fullName evidence="8">Mo-MPT guanylyltransferase</fullName>
    </alternativeName>
    <alternativeName>
        <fullName evidence="8">Molybdopterin guanylyltransferase</fullName>
    </alternativeName>
    <alternativeName>
        <fullName evidence="8">Molybdopterin-guanine dinucleotide synthase</fullName>
        <shortName evidence="8">MGD synthase</shortName>
    </alternativeName>
</protein>
<evidence type="ECO:0000256" key="2">
    <source>
        <dbReference type="ARBA" id="ARBA00022679"/>
    </source>
</evidence>
<dbReference type="GO" id="GO:0061603">
    <property type="term" value="F:molybdenum cofactor guanylyltransferase activity"/>
    <property type="evidence" value="ECO:0007669"/>
    <property type="project" value="UniProtKB-EC"/>
</dbReference>
<comment type="subcellular location">
    <subcellularLocation>
        <location evidence="8">Cytoplasm</location>
    </subcellularLocation>
</comment>
<feature type="binding site" evidence="8">
    <location>
        <position position="105"/>
    </location>
    <ligand>
        <name>Mg(2+)</name>
        <dbReference type="ChEBI" id="CHEBI:18420"/>
    </ligand>
</feature>
<evidence type="ECO:0000256" key="1">
    <source>
        <dbReference type="ARBA" id="ARBA00022490"/>
    </source>
</evidence>
<dbReference type="GO" id="GO:1902758">
    <property type="term" value="P:bis(molybdopterin guanine dinucleotide)molybdenum biosynthetic process"/>
    <property type="evidence" value="ECO:0007669"/>
    <property type="project" value="TreeGrafter"/>
</dbReference>
<comment type="cofactor">
    <cofactor evidence="8">
        <name>Mg(2+)</name>
        <dbReference type="ChEBI" id="CHEBI:18420"/>
    </cofactor>
</comment>
<comment type="caution">
    <text evidence="10">The sequence shown here is derived from an EMBL/GenBank/DDBJ whole genome shotgun (WGS) entry which is preliminary data.</text>
</comment>
<dbReference type="GO" id="GO:0005737">
    <property type="term" value="C:cytoplasm"/>
    <property type="evidence" value="ECO:0007669"/>
    <property type="project" value="UniProtKB-SubCell"/>
</dbReference>
<dbReference type="EMBL" id="DWUQ01000141">
    <property type="protein sequence ID" value="HJD44721.1"/>
    <property type="molecule type" value="Genomic_DNA"/>
</dbReference>
<dbReference type="HAMAP" id="MF_00316">
    <property type="entry name" value="MobA"/>
    <property type="match status" value="1"/>
</dbReference>
<evidence type="ECO:0000256" key="7">
    <source>
        <dbReference type="ARBA" id="ARBA00023150"/>
    </source>
</evidence>
<dbReference type="EC" id="2.7.7.77" evidence="8"/>
<comment type="similarity">
    <text evidence="8">Belongs to the MobA family.</text>
</comment>
<evidence type="ECO:0000256" key="4">
    <source>
        <dbReference type="ARBA" id="ARBA00022741"/>
    </source>
</evidence>
<feature type="binding site" evidence="8">
    <location>
        <position position="105"/>
    </location>
    <ligand>
        <name>GTP</name>
        <dbReference type="ChEBI" id="CHEBI:37565"/>
    </ligand>
</feature>
<feature type="domain" description="MobA-like NTP transferase" evidence="9">
    <location>
        <begin position="10"/>
        <end position="165"/>
    </location>
</feature>
<evidence type="ECO:0000313" key="10">
    <source>
        <dbReference type="EMBL" id="HJD44721.1"/>
    </source>
</evidence>
<dbReference type="CDD" id="cd02503">
    <property type="entry name" value="MobA"/>
    <property type="match status" value="1"/>
</dbReference>
<comment type="caution">
    <text evidence="8">Lacks conserved residue(s) required for the propagation of feature annotation.</text>
</comment>
<keyword evidence="10" id="KW-0548">Nucleotidyltransferase</keyword>
<gene>
    <name evidence="8 10" type="primary">mobA</name>
    <name evidence="10" type="ORF">H9906_06810</name>
</gene>
<evidence type="ECO:0000256" key="8">
    <source>
        <dbReference type="HAMAP-Rule" id="MF_00316"/>
    </source>
</evidence>
<keyword evidence="3 8" id="KW-0479">Metal-binding</keyword>
<sequence length="205" mass="22915">MVSPTVSVSGLVLAGGQSSRMQSLIANKAWLDYQGQPLVVHMLARLQPLVARVRISANQDLSHFARYATVIPDAPRVRGHLGPLAGVYSALLSCQTDYLLCVPIDVPRLRSETLTALMMCAASEPTIKYWYVHADRPHPLIALIHRDLVAGLGQFLDQGHRRVRHFIESVPHRVVSFDDAESEFQNINTPDDYRLLNQYAHKLKS</sequence>
<name>A0A9D2RLD8_9BURK</name>
<comment type="catalytic activity">
    <reaction evidence="8">
        <text>Mo-molybdopterin + GTP + H(+) = Mo-molybdopterin guanine dinucleotide + diphosphate</text>
        <dbReference type="Rhea" id="RHEA:34243"/>
        <dbReference type="ChEBI" id="CHEBI:15378"/>
        <dbReference type="ChEBI" id="CHEBI:33019"/>
        <dbReference type="ChEBI" id="CHEBI:37565"/>
        <dbReference type="ChEBI" id="CHEBI:71302"/>
        <dbReference type="ChEBI" id="CHEBI:71310"/>
        <dbReference type="EC" id="2.7.7.77"/>
    </reaction>
</comment>
<keyword evidence="5 8" id="KW-0460">Magnesium</keyword>
<keyword evidence="1 8" id="KW-0963">Cytoplasm</keyword>
<comment type="subunit">
    <text evidence="8">Monomer.</text>
</comment>
<dbReference type="GO" id="GO:0005525">
    <property type="term" value="F:GTP binding"/>
    <property type="evidence" value="ECO:0007669"/>
    <property type="project" value="UniProtKB-UniRule"/>
</dbReference>
<feature type="binding site" evidence="8">
    <location>
        <begin position="13"/>
        <end position="15"/>
    </location>
    <ligand>
        <name>GTP</name>
        <dbReference type="ChEBI" id="CHEBI:37565"/>
    </ligand>
</feature>
<proteinExistence type="inferred from homology"/>
<dbReference type="NCBIfam" id="TIGR02665">
    <property type="entry name" value="molyb_mobA"/>
    <property type="match status" value="1"/>
</dbReference>
<organism evidence="10 11">
    <name type="scientific">Candidatus Paenalcaligenes intestinipullorum</name>
    <dbReference type="NCBI Taxonomy" id="2838718"/>
    <lineage>
        <taxon>Bacteria</taxon>
        <taxon>Pseudomonadati</taxon>
        <taxon>Pseudomonadota</taxon>
        <taxon>Betaproteobacteria</taxon>
        <taxon>Burkholderiales</taxon>
        <taxon>Alcaligenaceae</taxon>
        <taxon>Paenalcaligenes</taxon>
    </lineage>
</organism>
<reference evidence="10" key="2">
    <citation type="submission" date="2021-04" db="EMBL/GenBank/DDBJ databases">
        <authorList>
            <person name="Gilroy R."/>
        </authorList>
    </citation>
    <scope>NUCLEOTIDE SEQUENCE</scope>
    <source>
        <strain evidence="10">9264</strain>
    </source>
</reference>
<dbReference type="PANTHER" id="PTHR19136">
    <property type="entry name" value="MOLYBDENUM COFACTOR GUANYLYLTRANSFERASE"/>
    <property type="match status" value="1"/>
</dbReference>
<reference evidence="10" key="1">
    <citation type="journal article" date="2021" name="PeerJ">
        <title>Extensive microbial diversity within the chicken gut microbiome revealed by metagenomics and culture.</title>
        <authorList>
            <person name="Gilroy R."/>
            <person name="Ravi A."/>
            <person name="Getino M."/>
            <person name="Pursley I."/>
            <person name="Horton D.L."/>
            <person name="Alikhan N.F."/>
            <person name="Baker D."/>
            <person name="Gharbi K."/>
            <person name="Hall N."/>
            <person name="Watson M."/>
            <person name="Adriaenssens E.M."/>
            <person name="Foster-Nyarko E."/>
            <person name="Jarju S."/>
            <person name="Secka A."/>
            <person name="Antonio M."/>
            <person name="Oren A."/>
            <person name="Chaudhuri R.R."/>
            <person name="La Ragione R."/>
            <person name="Hildebrand F."/>
            <person name="Pallen M.J."/>
        </authorList>
    </citation>
    <scope>NUCLEOTIDE SEQUENCE</scope>
    <source>
        <strain evidence="10">9264</strain>
    </source>
</reference>
<dbReference type="PANTHER" id="PTHR19136:SF81">
    <property type="entry name" value="MOLYBDENUM COFACTOR GUANYLYLTRANSFERASE"/>
    <property type="match status" value="1"/>
</dbReference>
<comment type="domain">
    <text evidence="8">The N-terminal domain determines nucleotide recognition and specific binding, while the C-terminal domain determines the specific binding to the target protein.</text>
</comment>
<dbReference type="GO" id="GO:0046872">
    <property type="term" value="F:metal ion binding"/>
    <property type="evidence" value="ECO:0007669"/>
    <property type="project" value="UniProtKB-KW"/>
</dbReference>
<keyword evidence="7 8" id="KW-0501">Molybdenum cofactor biosynthesis</keyword>
<dbReference type="Pfam" id="PF12804">
    <property type="entry name" value="NTP_transf_3"/>
    <property type="match status" value="1"/>
</dbReference>